<feature type="transmembrane region" description="Helical" evidence="1">
    <location>
        <begin position="335"/>
        <end position="353"/>
    </location>
</feature>
<comment type="caution">
    <text evidence="2">The sequence shown here is derived from an EMBL/GenBank/DDBJ whole genome shotgun (WGS) entry which is preliminary data.</text>
</comment>
<proteinExistence type="predicted"/>
<protein>
    <submittedName>
        <fullName evidence="2">Uncharacterized protein</fullName>
    </submittedName>
</protein>
<keyword evidence="3" id="KW-1185">Reference proteome</keyword>
<keyword evidence="1" id="KW-0472">Membrane</keyword>
<keyword evidence="1" id="KW-1133">Transmembrane helix</keyword>
<dbReference type="Proteomes" id="UP001149090">
    <property type="component" value="Unassembled WGS sequence"/>
</dbReference>
<evidence type="ECO:0000313" key="3">
    <source>
        <dbReference type="Proteomes" id="UP001149090"/>
    </source>
</evidence>
<dbReference type="EMBL" id="JAPDFW010000101">
    <property type="protein sequence ID" value="KAJ5069921.1"/>
    <property type="molecule type" value="Genomic_DNA"/>
</dbReference>
<evidence type="ECO:0000256" key="1">
    <source>
        <dbReference type="SAM" id="Phobius"/>
    </source>
</evidence>
<dbReference type="OMA" id="ANALWME"/>
<evidence type="ECO:0000313" key="2">
    <source>
        <dbReference type="EMBL" id="KAJ5069921.1"/>
    </source>
</evidence>
<sequence>MARSKPNIFWIIGAQIVSVVGDAFGQRCSRVDHKSSRKHMMISFPIISSLQIFLILLILEYSLPQSIVGAIYRDSNKIQCYKEIDIEGKDIHCTDQTCTKIKCPRGGPIEMFRSLKHYPMLFLNGVQNWFYYSAEVILYREPLGLLFLVLASLASSFLIEPVNKIFGSPASTQNIPGYLIFLGIFGSIICIVEKKISNKKKNSNQLKEDESKFLLENEFDDEKNSNSEKESILKKLFLPFAILSFTYSVWFVSQTYFNNNCRINAFTYTSVDQVLLPFYLYPFMFLMDYVSPFKKCFYDGSDKIETLIGALLPTWKESSIFNLFVYRLLINGRAFIYYYLAILYDINLVYLQLTLIRIVFSWVGSLILCLLVPKFIATTKAEKDQTFSLFNIILKITGSIIVVVSLILLNEKS</sequence>
<feature type="transmembrane region" description="Helical" evidence="1">
    <location>
        <begin position="175"/>
        <end position="192"/>
    </location>
</feature>
<feature type="transmembrane region" description="Helical" evidence="1">
    <location>
        <begin position="41"/>
        <end position="63"/>
    </location>
</feature>
<feature type="transmembrane region" description="Helical" evidence="1">
    <location>
        <begin position="359"/>
        <end position="377"/>
    </location>
</feature>
<accession>A0A9Q0LBB2</accession>
<name>A0A9Q0LBB2_ANAIG</name>
<gene>
    <name evidence="2" type="ORF">M0811_11433</name>
</gene>
<keyword evidence="1" id="KW-0812">Transmembrane</keyword>
<feature type="transmembrane region" description="Helical" evidence="1">
    <location>
        <begin position="143"/>
        <end position="163"/>
    </location>
</feature>
<feature type="transmembrane region" description="Helical" evidence="1">
    <location>
        <begin position="389"/>
        <end position="409"/>
    </location>
</feature>
<dbReference type="OrthoDB" id="15749at2759"/>
<reference evidence="2" key="1">
    <citation type="submission" date="2022-10" db="EMBL/GenBank/DDBJ databases">
        <title>Novel sulphate-reducing endosymbionts in the free-living metamonad Anaeramoeba.</title>
        <authorList>
            <person name="Jerlstrom-Hultqvist J."/>
            <person name="Cepicka I."/>
            <person name="Gallot-Lavallee L."/>
            <person name="Salas-Leiva D."/>
            <person name="Curtis B.A."/>
            <person name="Zahonova K."/>
            <person name="Pipaliya S."/>
            <person name="Dacks J."/>
            <person name="Roger A.J."/>
        </authorList>
    </citation>
    <scope>NUCLEOTIDE SEQUENCE</scope>
    <source>
        <strain evidence="2">BMAN</strain>
    </source>
</reference>
<dbReference type="AlphaFoldDB" id="A0A9Q0LBB2"/>
<feature type="transmembrane region" description="Helical" evidence="1">
    <location>
        <begin position="236"/>
        <end position="253"/>
    </location>
</feature>
<organism evidence="2 3">
    <name type="scientific">Anaeramoeba ignava</name>
    <name type="common">Anaerobic marine amoeba</name>
    <dbReference type="NCBI Taxonomy" id="1746090"/>
    <lineage>
        <taxon>Eukaryota</taxon>
        <taxon>Metamonada</taxon>
        <taxon>Anaeramoebidae</taxon>
        <taxon>Anaeramoeba</taxon>
    </lineage>
</organism>